<dbReference type="PROSITE" id="PS00688">
    <property type="entry name" value="SIGMA54_INTERACT_3"/>
    <property type="match status" value="1"/>
</dbReference>
<dbReference type="Pfam" id="PF25601">
    <property type="entry name" value="AAA_lid_14"/>
    <property type="match status" value="1"/>
</dbReference>
<dbReference type="InterPro" id="IPR027417">
    <property type="entry name" value="P-loop_NTPase"/>
</dbReference>
<keyword evidence="2" id="KW-0067">ATP-binding</keyword>
<comment type="caution">
    <text evidence="9">The sequence shown here is derived from an EMBL/GenBank/DDBJ whole genome shotgun (WGS) entry which is preliminary data.</text>
</comment>
<feature type="transmembrane region" description="Helical" evidence="7">
    <location>
        <begin position="404"/>
        <end position="425"/>
    </location>
</feature>
<dbReference type="CDD" id="cd00009">
    <property type="entry name" value="AAA"/>
    <property type="match status" value="1"/>
</dbReference>
<sequence>MSKPEPIYYRWIAGVATLFLALYCAAVLFFVATSGDLGIRCLVNSETESGKGIEIRQFLPASDGVRNGLPAYFGNAPSDGDRILEINGFPIHSFASFSRATASLSRSLSQEGEYGSRLEDVNPKDIRYRLLPPVIVYASRQASSLSPENTSGSSNSYVSQIQEAKYVRVQFLDSKTQQVFESYLMLRALPTLEVVLSIIWCLLEFSVFALAALSFYTRPSDHAGRMFFLLCFLTLPAFVGGYHWWLIASSPLLTFPFVVSAILIPVVTLHFFLNYPFRNRYLEKYTISILTALYAAPALMLITTVSLLGVAYFAFDPSSATPGTQTIITWLRFAIDTYIPIAAVYYGLSMCVMFTNYRACQQPAEQKQMQWILGAACLALPLVIYTVYLAYADRVGMSLGRGRIPMVIVSLLFLTAYAIGILRYRLMLIDQILSRRVLYLILSQLLTVCYSLLIAMGSVLTVYRGISVPEQVFPLTIILTLGILALGWLRDRVQEALDRRFFREKYRLDRAMQQMNTVVTKVADVRSLAEHMLRSSREVLQVRFNALYLREGKTHEFNLISAVNGPQLPSRISLDEDADLILEKEGSCQRVGGSSRSEMPKLQQLHRELNSQLIHGFEVDGRLTGLVVLGPKASSSPYTAEDTTFVSAIGQMTGVALQCVRVQQNVSRLDNMLQEKVRKVESQERQIAILKQQLASNVQEEPVESTPKQEEKSFQRGKMRGSSPEMIRVLDSARKVAESDSSVMIRGESGTGKELLAQAIHANSSRKAQEMVSVNCAALSPSLLESELFGHVKGAFTGAYKDTVGRFQLADKGTLFLDEIGDLPADVQVKLLRVLQERKFEPVGSRESISVDVRLIAATHQNLEERIKNGLFRQDLYYRLNVITLILPPLRERKEDLFELSLEFLKEAADKANKKMRDIDDLAFRALLNYDWPGNIRELHNAIQRAVVLAETDCLLLENLPLEVREAVSDKPLSIYEAASRSTPKLITPTTTKPATVSPTSKRKLSRQQEYEQLANALKTSDGNKAEAARLLGMPRSTFYSKLKKHKLSN</sequence>
<dbReference type="AlphaFoldDB" id="A0A5C5XJI6"/>
<evidence type="ECO:0000256" key="4">
    <source>
        <dbReference type="ARBA" id="ARBA00023125"/>
    </source>
</evidence>
<dbReference type="InterPro" id="IPR003593">
    <property type="entry name" value="AAA+_ATPase"/>
</dbReference>
<evidence type="ECO:0000256" key="1">
    <source>
        <dbReference type="ARBA" id="ARBA00022741"/>
    </source>
</evidence>
<feature type="transmembrane region" description="Helical" evidence="7">
    <location>
        <begin position="227"/>
        <end position="247"/>
    </location>
</feature>
<evidence type="ECO:0000256" key="3">
    <source>
        <dbReference type="ARBA" id="ARBA00023015"/>
    </source>
</evidence>
<feature type="region of interest" description="Disordered" evidence="6">
    <location>
        <begin position="698"/>
        <end position="723"/>
    </location>
</feature>
<dbReference type="Proteomes" id="UP000316095">
    <property type="component" value="Unassembled WGS sequence"/>
</dbReference>
<dbReference type="InterPro" id="IPR002197">
    <property type="entry name" value="HTH_Fis"/>
</dbReference>
<dbReference type="InterPro" id="IPR009057">
    <property type="entry name" value="Homeodomain-like_sf"/>
</dbReference>
<organism evidence="9 10">
    <name type="scientific">Rubinisphaera italica</name>
    <dbReference type="NCBI Taxonomy" id="2527969"/>
    <lineage>
        <taxon>Bacteria</taxon>
        <taxon>Pseudomonadati</taxon>
        <taxon>Planctomycetota</taxon>
        <taxon>Planctomycetia</taxon>
        <taxon>Planctomycetales</taxon>
        <taxon>Planctomycetaceae</taxon>
        <taxon>Rubinisphaera</taxon>
    </lineage>
</organism>
<protein>
    <submittedName>
        <fullName evidence="9">Transcriptional regulatory protein ZraR</fullName>
    </submittedName>
</protein>
<feature type="transmembrane region" description="Helical" evidence="7">
    <location>
        <begin position="437"/>
        <end position="460"/>
    </location>
</feature>
<feature type="compositionally biased region" description="Low complexity" evidence="6">
    <location>
        <begin position="985"/>
        <end position="1000"/>
    </location>
</feature>
<evidence type="ECO:0000256" key="6">
    <source>
        <dbReference type="SAM" id="MobiDB-lite"/>
    </source>
</evidence>
<dbReference type="Gene3D" id="1.10.10.60">
    <property type="entry name" value="Homeodomain-like"/>
    <property type="match status" value="1"/>
</dbReference>
<dbReference type="InterPro" id="IPR025662">
    <property type="entry name" value="Sigma_54_int_dom_ATP-bd_1"/>
</dbReference>
<keyword evidence="1" id="KW-0547">Nucleotide-binding</keyword>
<proteinExistence type="predicted"/>
<evidence type="ECO:0000259" key="8">
    <source>
        <dbReference type="PROSITE" id="PS50045"/>
    </source>
</evidence>
<dbReference type="PRINTS" id="PR01590">
    <property type="entry name" value="HTHFIS"/>
</dbReference>
<gene>
    <name evidence="9" type="primary">zraR_9</name>
    <name evidence="9" type="ORF">Pan54_41290</name>
</gene>
<evidence type="ECO:0000313" key="10">
    <source>
        <dbReference type="Proteomes" id="UP000316095"/>
    </source>
</evidence>
<dbReference type="PROSITE" id="PS00675">
    <property type="entry name" value="SIGMA54_INTERACT_1"/>
    <property type="match status" value="1"/>
</dbReference>
<evidence type="ECO:0000313" key="9">
    <source>
        <dbReference type="EMBL" id="TWT63376.1"/>
    </source>
</evidence>
<dbReference type="Gene3D" id="3.30.450.40">
    <property type="match status" value="1"/>
</dbReference>
<dbReference type="Gene3D" id="3.40.50.300">
    <property type="entry name" value="P-loop containing nucleotide triphosphate hydrolases"/>
    <property type="match status" value="1"/>
</dbReference>
<evidence type="ECO:0000256" key="7">
    <source>
        <dbReference type="SAM" id="Phobius"/>
    </source>
</evidence>
<feature type="transmembrane region" description="Helical" evidence="7">
    <location>
        <begin position="253"/>
        <end position="273"/>
    </location>
</feature>
<dbReference type="SUPFAM" id="SSF46689">
    <property type="entry name" value="Homeodomain-like"/>
    <property type="match status" value="1"/>
</dbReference>
<dbReference type="EMBL" id="SJPG01000001">
    <property type="protein sequence ID" value="TWT63376.1"/>
    <property type="molecule type" value="Genomic_DNA"/>
</dbReference>
<dbReference type="InterPro" id="IPR029016">
    <property type="entry name" value="GAF-like_dom_sf"/>
</dbReference>
<feature type="transmembrane region" description="Helical" evidence="7">
    <location>
        <begin position="194"/>
        <end position="215"/>
    </location>
</feature>
<dbReference type="PROSITE" id="PS50045">
    <property type="entry name" value="SIGMA54_INTERACT_4"/>
    <property type="match status" value="1"/>
</dbReference>
<reference evidence="9 10" key="1">
    <citation type="submission" date="2019-02" db="EMBL/GenBank/DDBJ databases">
        <title>Deep-cultivation of Planctomycetes and their phenomic and genomic characterization uncovers novel biology.</title>
        <authorList>
            <person name="Wiegand S."/>
            <person name="Jogler M."/>
            <person name="Boedeker C."/>
            <person name="Pinto D."/>
            <person name="Vollmers J."/>
            <person name="Rivas-Marin E."/>
            <person name="Kohn T."/>
            <person name="Peeters S.H."/>
            <person name="Heuer A."/>
            <person name="Rast P."/>
            <person name="Oberbeckmann S."/>
            <person name="Bunk B."/>
            <person name="Jeske O."/>
            <person name="Meyerdierks A."/>
            <person name="Storesund J.E."/>
            <person name="Kallscheuer N."/>
            <person name="Luecker S."/>
            <person name="Lage O.M."/>
            <person name="Pohl T."/>
            <person name="Merkel B.J."/>
            <person name="Hornburger P."/>
            <person name="Mueller R.-W."/>
            <person name="Bruemmer F."/>
            <person name="Labrenz M."/>
            <person name="Spormann A.M."/>
            <person name="Op Den Camp H."/>
            <person name="Overmann J."/>
            <person name="Amann R."/>
            <person name="Jetten M.S.M."/>
            <person name="Mascher T."/>
            <person name="Medema M.H."/>
            <person name="Devos D.P."/>
            <person name="Kaster A.-K."/>
            <person name="Ovreas L."/>
            <person name="Rohde M."/>
            <person name="Galperin M.Y."/>
            <person name="Jogler C."/>
        </authorList>
    </citation>
    <scope>NUCLEOTIDE SEQUENCE [LARGE SCALE GENOMIC DNA]</scope>
    <source>
        <strain evidence="9 10">Pan54</strain>
    </source>
</reference>
<dbReference type="PROSITE" id="PS00676">
    <property type="entry name" value="SIGMA54_INTERACT_2"/>
    <property type="match status" value="1"/>
</dbReference>
<dbReference type="Gene3D" id="1.10.8.60">
    <property type="match status" value="1"/>
</dbReference>
<dbReference type="RefSeq" id="WP_146505136.1">
    <property type="nucleotide sequence ID" value="NZ_SJPG01000001.1"/>
</dbReference>
<feature type="transmembrane region" description="Helical" evidence="7">
    <location>
        <begin position="7"/>
        <end position="32"/>
    </location>
</feature>
<name>A0A5C5XJI6_9PLAN</name>
<feature type="transmembrane region" description="Helical" evidence="7">
    <location>
        <begin position="327"/>
        <end position="348"/>
    </location>
</feature>
<dbReference type="GO" id="GO:0005524">
    <property type="term" value="F:ATP binding"/>
    <property type="evidence" value="ECO:0007669"/>
    <property type="project" value="UniProtKB-KW"/>
</dbReference>
<dbReference type="SMART" id="SM00382">
    <property type="entry name" value="AAA"/>
    <property type="match status" value="1"/>
</dbReference>
<dbReference type="InterPro" id="IPR002078">
    <property type="entry name" value="Sigma_54_int"/>
</dbReference>
<dbReference type="GO" id="GO:0043565">
    <property type="term" value="F:sequence-specific DNA binding"/>
    <property type="evidence" value="ECO:0007669"/>
    <property type="project" value="InterPro"/>
</dbReference>
<evidence type="ECO:0000256" key="2">
    <source>
        <dbReference type="ARBA" id="ARBA00022840"/>
    </source>
</evidence>
<evidence type="ECO:0000256" key="5">
    <source>
        <dbReference type="ARBA" id="ARBA00023163"/>
    </source>
</evidence>
<keyword evidence="7" id="KW-0812">Transmembrane</keyword>
<dbReference type="SUPFAM" id="SSF55781">
    <property type="entry name" value="GAF domain-like"/>
    <property type="match status" value="1"/>
</dbReference>
<feature type="region of interest" description="Disordered" evidence="6">
    <location>
        <begin position="985"/>
        <end position="1007"/>
    </location>
</feature>
<dbReference type="Pfam" id="PF02954">
    <property type="entry name" value="HTH_8"/>
    <property type="match status" value="1"/>
</dbReference>
<dbReference type="InterPro" id="IPR058031">
    <property type="entry name" value="AAA_lid_NorR"/>
</dbReference>
<dbReference type="PANTHER" id="PTHR32071">
    <property type="entry name" value="TRANSCRIPTIONAL REGULATORY PROTEIN"/>
    <property type="match status" value="1"/>
</dbReference>
<dbReference type="InterPro" id="IPR025943">
    <property type="entry name" value="Sigma_54_int_dom_ATP-bd_2"/>
</dbReference>
<accession>A0A5C5XJI6</accession>
<keyword evidence="10" id="KW-1185">Reference proteome</keyword>
<dbReference type="InterPro" id="IPR025944">
    <property type="entry name" value="Sigma_54_int_dom_CS"/>
</dbReference>
<dbReference type="FunFam" id="3.40.50.300:FF:000006">
    <property type="entry name" value="DNA-binding transcriptional regulator NtrC"/>
    <property type="match status" value="1"/>
</dbReference>
<dbReference type="SUPFAM" id="SSF52540">
    <property type="entry name" value="P-loop containing nucleoside triphosphate hydrolases"/>
    <property type="match status" value="1"/>
</dbReference>
<keyword evidence="4" id="KW-0238">DNA-binding</keyword>
<feature type="transmembrane region" description="Helical" evidence="7">
    <location>
        <begin position="285"/>
        <end position="315"/>
    </location>
</feature>
<feature type="domain" description="Sigma-54 factor interaction" evidence="8">
    <location>
        <begin position="719"/>
        <end position="948"/>
    </location>
</feature>
<keyword evidence="7" id="KW-1133">Transmembrane helix</keyword>
<dbReference type="OrthoDB" id="9807827at2"/>
<dbReference type="GO" id="GO:0006355">
    <property type="term" value="P:regulation of DNA-templated transcription"/>
    <property type="evidence" value="ECO:0007669"/>
    <property type="project" value="InterPro"/>
</dbReference>
<keyword evidence="5" id="KW-0804">Transcription</keyword>
<dbReference type="Pfam" id="PF00158">
    <property type="entry name" value="Sigma54_activat"/>
    <property type="match status" value="1"/>
</dbReference>
<feature type="transmembrane region" description="Helical" evidence="7">
    <location>
        <begin position="369"/>
        <end position="392"/>
    </location>
</feature>
<keyword evidence="3" id="KW-0805">Transcription regulation</keyword>
<keyword evidence="7" id="KW-0472">Membrane</keyword>